<keyword evidence="1" id="KW-0732">Signal</keyword>
<evidence type="ECO:0000256" key="6">
    <source>
        <dbReference type="ARBA" id="ARBA00023237"/>
    </source>
</evidence>
<keyword evidence="3" id="KW-0573">Peptidoglycan synthesis</keyword>
<dbReference type="Proteomes" id="UP000000639">
    <property type="component" value="Chromosome"/>
</dbReference>
<evidence type="ECO:0000256" key="4">
    <source>
        <dbReference type="ARBA" id="ARBA00023136"/>
    </source>
</evidence>
<dbReference type="HOGENOM" id="CLU_026091_1_0_6"/>
<keyword evidence="2" id="KW-0133">Cell shape</keyword>
<proteinExistence type="predicted"/>
<dbReference type="InterPro" id="IPR007443">
    <property type="entry name" value="LpoA"/>
</dbReference>
<dbReference type="EMBL" id="CP000510">
    <property type="protein sequence ID" value="ABM03013.1"/>
    <property type="molecule type" value="Genomic_DNA"/>
</dbReference>
<dbReference type="Gene3D" id="1.25.40.650">
    <property type="match status" value="1"/>
</dbReference>
<evidence type="ECO:0000313" key="8">
    <source>
        <dbReference type="EMBL" id="ABM03013.1"/>
    </source>
</evidence>
<organism evidence="8 9">
    <name type="scientific">Psychromonas ingrahamii (strain DSM 17664 / CCUG 51855 / 37)</name>
    <dbReference type="NCBI Taxonomy" id="357804"/>
    <lineage>
        <taxon>Bacteria</taxon>
        <taxon>Pseudomonadati</taxon>
        <taxon>Pseudomonadota</taxon>
        <taxon>Gammaproteobacteria</taxon>
        <taxon>Alteromonadales</taxon>
        <taxon>Psychromonadaceae</taxon>
        <taxon>Psychromonas</taxon>
    </lineage>
</organism>
<evidence type="ECO:0000256" key="2">
    <source>
        <dbReference type="ARBA" id="ARBA00022960"/>
    </source>
</evidence>
<accession>A1SU48</accession>
<evidence type="ECO:0000313" key="9">
    <source>
        <dbReference type="Proteomes" id="UP000000639"/>
    </source>
</evidence>
<dbReference type="Pfam" id="PF04348">
    <property type="entry name" value="LppC"/>
    <property type="match status" value="1"/>
</dbReference>
<dbReference type="SUPFAM" id="SSF53822">
    <property type="entry name" value="Periplasmic binding protein-like I"/>
    <property type="match status" value="1"/>
</dbReference>
<dbReference type="CDD" id="cd06339">
    <property type="entry name" value="PBP1_YraM_LppC_lipoprotein-like"/>
    <property type="match status" value="1"/>
</dbReference>
<dbReference type="PANTHER" id="PTHR38038">
    <property type="entry name" value="PENICILLIN-BINDING PROTEIN ACTIVATOR LPOA"/>
    <property type="match status" value="1"/>
</dbReference>
<dbReference type="GO" id="GO:0009252">
    <property type="term" value="P:peptidoglycan biosynthetic process"/>
    <property type="evidence" value="ECO:0007669"/>
    <property type="project" value="UniProtKB-KW"/>
</dbReference>
<dbReference type="AlphaFoldDB" id="A1SU48"/>
<protein>
    <submittedName>
        <fullName evidence="8">LppC family lipoprotein</fullName>
    </submittedName>
</protein>
<dbReference type="eggNOG" id="COG3107">
    <property type="taxonomic scope" value="Bacteria"/>
</dbReference>
<dbReference type="KEGG" id="pin:Ping_1177"/>
<dbReference type="PANTHER" id="PTHR38038:SF1">
    <property type="entry name" value="PENICILLIN-BINDING PROTEIN ACTIVATOR LPOA"/>
    <property type="match status" value="1"/>
</dbReference>
<evidence type="ECO:0000256" key="1">
    <source>
        <dbReference type="ARBA" id="ARBA00022729"/>
    </source>
</evidence>
<name>A1SU48_PSYIN</name>
<dbReference type="InterPro" id="IPR011990">
    <property type="entry name" value="TPR-like_helical_dom_sf"/>
</dbReference>
<keyword evidence="9" id="KW-1185">Reference proteome</keyword>
<dbReference type="GO" id="GO:0030234">
    <property type="term" value="F:enzyme regulator activity"/>
    <property type="evidence" value="ECO:0007669"/>
    <property type="project" value="TreeGrafter"/>
</dbReference>
<dbReference type="Gene3D" id="3.40.50.2300">
    <property type="match status" value="2"/>
</dbReference>
<evidence type="ECO:0000256" key="7">
    <source>
        <dbReference type="ARBA" id="ARBA00023288"/>
    </source>
</evidence>
<sequence>MRQYYTIAILIPTSNTCELKRDDILNVLTSAQRFSYLLMISLTMTFLTACSTSPSSPKEIPPELFSELANSSAYYLQKDQLYPDSNNVDWQLLTVQALIEEGRVVLADSIISHMQSKTLSGKDKTSLGLLIAQNLFAKNQFDESQKALSAIDPEQLSQLASIASLSLQADLYIKRENHLAASNLLLILTPLLQSDKSKQKYNDILLTQLSFLPAKTLNQYETVDAAKSPIEQNFEKDLFKKGWYALASIFKRYQLRINLLKQGVSDWKKSYPQHPVLLFMPTQLTNIHEIQPFQPENIAVLLPLSGRFQEQGKSIKLGILDAFYRQQQLNKSTSTDALAMNAINSPTLHFYDSHAQTMKEITTQFAQNKIDFVIGPLLKNEIETFLPLVEKMPVLALNGFPENSLNSTINKPETVTSVKPWHYSFSLSPEHEAEQAVQFISENKHQNPLIIAPDSDYGKRVAEAFKNEWQTRYNREIEQHFFTSKSKLDSFIERVLYTDQSQTRINQMKSLTRLSLETAVRSRTDIDAIYLVSKRDELILLKPFIDVTVSPFADRIPLYASSRSHQFDRGGLQNKELSNFTFSDMPFLIHQQDEIITTLNEVLPRQSYAALRLFALGFDSYQLIGQLMQLQTNKDYYYPGLGGQLSLDLNNTVQPALSWATYYQGELVEVASPTTSE</sequence>
<evidence type="ECO:0000256" key="3">
    <source>
        <dbReference type="ARBA" id="ARBA00022984"/>
    </source>
</evidence>
<keyword evidence="6" id="KW-0998">Cell outer membrane</keyword>
<dbReference type="STRING" id="357804.Ping_1177"/>
<keyword evidence="4" id="KW-0472">Membrane</keyword>
<gene>
    <name evidence="8" type="ordered locus">Ping_1177</name>
</gene>
<keyword evidence="5" id="KW-0564">Palmitate</keyword>
<dbReference type="InterPro" id="IPR028082">
    <property type="entry name" value="Peripla_BP_I"/>
</dbReference>
<dbReference type="Gene3D" id="1.25.40.10">
    <property type="entry name" value="Tetratricopeptide repeat domain"/>
    <property type="match status" value="1"/>
</dbReference>
<keyword evidence="7 8" id="KW-0449">Lipoprotein</keyword>
<dbReference type="GO" id="GO:0031241">
    <property type="term" value="C:periplasmic side of cell outer membrane"/>
    <property type="evidence" value="ECO:0007669"/>
    <property type="project" value="TreeGrafter"/>
</dbReference>
<reference evidence="8 9" key="1">
    <citation type="submission" date="2007-01" db="EMBL/GenBank/DDBJ databases">
        <title>Complete sequence of Psychromonas ingrahamii 37.</title>
        <authorList>
            <consortium name="US DOE Joint Genome Institute"/>
            <person name="Copeland A."/>
            <person name="Lucas S."/>
            <person name="Lapidus A."/>
            <person name="Barry K."/>
            <person name="Detter J.C."/>
            <person name="Glavina del Rio T."/>
            <person name="Hammon N."/>
            <person name="Israni S."/>
            <person name="Dalin E."/>
            <person name="Tice H."/>
            <person name="Pitluck S."/>
            <person name="Thompson L.S."/>
            <person name="Brettin T."/>
            <person name="Bruce D."/>
            <person name="Han C."/>
            <person name="Tapia R."/>
            <person name="Schmutz J."/>
            <person name="Larimer F."/>
            <person name="Land M."/>
            <person name="Hauser L."/>
            <person name="Kyrpides N."/>
            <person name="Ivanova N."/>
            <person name="Staley J."/>
            <person name="Richardson P."/>
        </authorList>
    </citation>
    <scope>NUCLEOTIDE SEQUENCE [LARGE SCALE GENOMIC DNA]</scope>
    <source>
        <strain evidence="8 9">37</strain>
    </source>
</reference>
<dbReference type="GO" id="GO:0008360">
    <property type="term" value="P:regulation of cell shape"/>
    <property type="evidence" value="ECO:0007669"/>
    <property type="project" value="UniProtKB-KW"/>
</dbReference>
<evidence type="ECO:0000256" key="5">
    <source>
        <dbReference type="ARBA" id="ARBA00023139"/>
    </source>
</evidence>